<dbReference type="Pfam" id="PF24544">
    <property type="entry name" value="Ig_TPPC8_2nd"/>
    <property type="match status" value="1"/>
</dbReference>
<dbReference type="Pfam" id="PF24545">
    <property type="entry name" value="Ig_TPPC8_1st"/>
    <property type="match status" value="1"/>
</dbReference>
<accession>A0A3Q1D8V1</accession>
<dbReference type="Ensembl" id="ENSAOCT00000030411.2">
    <property type="protein sequence ID" value="ENSAOCP00000027371.1"/>
    <property type="gene ID" value="ENSAOCG00000016309.2"/>
</dbReference>
<keyword evidence="7" id="KW-1185">Reference proteome</keyword>
<feature type="domain" description="TPPC8 first Ig-like" evidence="4">
    <location>
        <begin position="734"/>
        <end position="972"/>
    </location>
</feature>
<dbReference type="RefSeq" id="XP_023146620.1">
    <property type="nucleotide sequence ID" value="XM_023290852.3"/>
</dbReference>
<evidence type="ECO:0008006" key="8">
    <source>
        <dbReference type="Google" id="ProtNLM"/>
    </source>
</evidence>
<dbReference type="Pfam" id="PF24546">
    <property type="entry name" value="Ig_TPPC8_3rd"/>
    <property type="match status" value="1"/>
</dbReference>
<evidence type="ECO:0000313" key="6">
    <source>
        <dbReference type="Ensembl" id="ENSAOCP00000027371.1"/>
    </source>
</evidence>
<dbReference type="InterPro" id="IPR058540">
    <property type="entry name" value="Ig_TPPC8_3rd"/>
</dbReference>
<dbReference type="InterPro" id="IPR058538">
    <property type="entry name" value="Ig_TPPC8_2nd"/>
</dbReference>
<organism evidence="6 7">
    <name type="scientific">Amphiprion ocellaris</name>
    <name type="common">Clown anemonefish</name>
    <dbReference type="NCBI Taxonomy" id="80972"/>
    <lineage>
        <taxon>Eukaryota</taxon>
        <taxon>Metazoa</taxon>
        <taxon>Chordata</taxon>
        <taxon>Craniata</taxon>
        <taxon>Vertebrata</taxon>
        <taxon>Euteleostomi</taxon>
        <taxon>Actinopterygii</taxon>
        <taxon>Neopterygii</taxon>
        <taxon>Teleostei</taxon>
        <taxon>Neoteleostei</taxon>
        <taxon>Acanthomorphata</taxon>
        <taxon>Ovalentaria</taxon>
        <taxon>Pomacentridae</taxon>
        <taxon>Amphiprion</taxon>
    </lineage>
</organism>
<feature type="domain" description="TPPC8 C-terminal Ig-like" evidence="2">
    <location>
        <begin position="1364"/>
        <end position="1465"/>
    </location>
</feature>
<dbReference type="InterPro" id="IPR058541">
    <property type="entry name" value="Ig_TPPC8_1st"/>
</dbReference>
<proteinExistence type="predicted"/>
<feature type="domain" description="TPPC8 third Ig-like" evidence="5">
    <location>
        <begin position="1113"/>
        <end position="1320"/>
    </location>
</feature>
<dbReference type="GO" id="GO:1990072">
    <property type="term" value="C:TRAPPIII protein complex"/>
    <property type="evidence" value="ECO:0007669"/>
    <property type="project" value="TreeGrafter"/>
</dbReference>
<dbReference type="Pfam" id="PF24542">
    <property type="entry name" value="Ig_TPPC8_C"/>
    <property type="match status" value="1"/>
</dbReference>
<dbReference type="GeneTree" id="ENSGT00390000000568"/>
<evidence type="ECO:0000259" key="2">
    <source>
        <dbReference type="Pfam" id="PF24542"/>
    </source>
</evidence>
<dbReference type="Proteomes" id="UP001501940">
    <property type="component" value="Chromosome 2"/>
</dbReference>
<evidence type="ECO:0000256" key="1">
    <source>
        <dbReference type="SAM" id="MobiDB-lite"/>
    </source>
</evidence>
<dbReference type="InterPro" id="IPR024420">
    <property type="entry name" value="TRAPP_III_complex_Trs85"/>
</dbReference>
<name>A0A3Q1D8V1_AMPOC</name>
<protein>
    <recommendedName>
        <fullName evidence="8">Trafficking protein particle complex 8</fullName>
    </recommendedName>
</protein>
<dbReference type="InterPro" id="IPR011990">
    <property type="entry name" value="TPR-like_helical_dom_sf"/>
</dbReference>
<dbReference type="PANTHER" id="PTHR12975:SF6">
    <property type="entry name" value="TRAFFICKING PROTEIN PARTICLE COMPLEX SUBUNIT 8"/>
    <property type="match status" value="1"/>
</dbReference>
<evidence type="ECO:0000259" key="3">
    <source>
        <dbReference type="Pfam" id="PF24544"/>
    </source>
</evidence>
<reference evidence="6" key="2">
    <citation type="submission" date="2025-08" db="UniProtKB">
        <authorList>
            <consortium name="Ensembl"/>
        </authorList>
    </citation>
    <scope>IDENTIFICATION</scope>
</reference>
<feature type="region of interest" description="Disordered" evidence="1">
    <location>
        <begin position="1255"/>
        <end position="1278"/>
    </location>
</feature>
<dbReference type="OrthoDB" id="203724at2759"/>
<dbReference type="InterPro" id="IPR057651">
    <property type="entry name" value="Ig_TPPC8_C"/>
</dbReference>
<reference evidence="6" key="3">
    <citation type="submission" date="2025-09" db="UniProtKB">
        <authorList>
            <consortium name="Ensembl"/>
        </authorList>
    </citation>
    <scope>IDENTIFICATION</scope>
</reference>
<evidence type="ECO:0000259" key="4">
    <source>
        <dbReference type="Pfam" id="PF24545"/>
    </source>
</evidence>
<dbReference type="PANTHER" id="PTHR12975">
    <property type="entry name" value="TRANSPORT PROTEIN TRAPP"/>
    <property type="match status" value="1"/>
</dbReference>
<evidence type="ECO:0000259" key="5">
    <source>
        <dbReference type="Pfam" id="PF24546"/>
    </source>
</evidence>
<feature type="domain" description="TPPC8 second Ig-like" evidence="3">
    <location>
        <begin position="973"/>
        <end position="1110"/>
    </location>
</feature>
<feature type="compositionally biased region" description="Polar residues" evidence="1">
    <location>
        <begin position="1255"/>
        <end position="1274"/>
    </location>
</feature>
<dbReference type="SUPFAM" id="SSF48452">
    <property type="entry name" value="TPR-like"/>
    <property type="match status" value="1"/>
</dbReference>
<dbReference type="GeneID" id="111582259"/>
<evidence type="ECO:0000313" key="7">
    <source>
        <dbReference type="Proteomes" id="UP001501940"/>
    </source>
</evidence>
<sequence>MAQCVQSVQEFVQDSFVPMVAVLCSEEADRVTRKNNLNFAELLRPFCRLTSEGHIRDPNNQVQVVKNLRICVNKVVTSEGTTSAALNPAQRLLLNEVVLSCQPQEGAVTNVMTTGDYELNFSDDSLKASLPWYSVWRDTLLEINTSKYYTATTPWFEAYRENFLQSMPAADHEFLNHYLACLLVVSSTEAVPVEQFLKLSQEQHRIQHSGEYTNPKWFIPNTLKYYVLLHDTSEGDEQRADAVYEDMKQRYGPQGCYLLKMNSRTFSAEKDEQIPDPWSQYLHKNILRNQDTFDDLAPTVNSAAVENNMSAADVDCDYSTEKDGVSGSLENHALQLDTANSSGSLNTLSAVNTDLKKGARDPDVLVVGAGSHGACLTLNDHDHIRQFVQEFTFRGLLPHLEKNIRQLNDQLVSRKGLSRSLFTATKKWFGGGKVPEKNISEPKSTCGLLYPPEAPELQIRKMADLCFLVQHYELAYSCYHTAKKDFLSDQAMLYAAGALEMAAVSAFLQGGAPRPYPAHYMDTAIQTYKDVCKNMVLAERCALLSAEILKSQGKYSDAATLLIKMTSEDSDLRSALLLEQAAHCFINMRNPMVRKFAFHMILAGHRFSKAGQRRHALRCYCQAMQVYKDRGWSLAEDHINFTIGRQSFTLRQPDNAVIAFRQILINDSRQTATQQGAFLREYLYVYKSVIGASDISLPQLPLPCINSSATRVYFGHERRLAEGEKQAATHVSLDQEYDQDSSAMWCHLEEQLVASVNRGIVPANFQPTQYCLNNQTDNLRHPLAVVEEPIIVEVTFKNPLKVSLALSNLSLLWKFSSDGTSSSKETKTEDLTEETITNEETTAVGVGNRTQIDDCVTTEIIQEFHMSPEETKMARLRLLPHRTGQLNIVGVVYNLAAASIGDMALSTEGHQTLDLMVVRGRQNLKILGPRLNLTKEDKMLIRHGPDRRLDPIITPPMPLMEVFFLQFPTALLCGEIRKAYVEFCNVSGVALCGLRVASTHPDFFTFGSQATTPLTPISPNSAENCSAYKTLATALQPGSVASEVLVSADDFSQPSGVIEIPIDGNTLQSGESTQLPLWLRGPDEEGVHEINFLFYYESTEKGLKISHRVLRHTVFICASRSLSVQASACRSSVPPHHCLDDKGSGGTLVFVDVENINTSEGGVREFHIVQVSSSSQHWRLHKYINPDKDKDCKLSSRERAKLCFRATRCKPHQATSDAVEKYTFADLNLGNERIISSSTPCGDFFFRCCRIPNSQQVDGASSRTSSIGKSQGSLPTEDRGSDITNIVKKCNELDLNIIIIWKAYVVEDNKQLILEGQLHVALQTIGKEASSLTPKEEAQEMVLLKFKSELPPPVVLPCAELSQLIKTNLHYPETYTHPFVQDSLCLVPVTLTLSNCSLAQVDVIIDLKHKSSSPESLEVHSSFAWVGQTQYKLQLKPQEVLGLSLQACFLRAGVYNLNTPQVFAKPSEQSAMCETSQQTASPALIIINNTCDACWPADGTT</sequence>
<reference evidence="6 7" key="1">
    <citation type="submission" date="2022-01" db="EMBL/GenBank/DDBJ databases">
        <title>A chromosome-scale genome assembly of the false clownfish, Amphiprion ocellaris.</title>
        <authorList>
            <person name="Ryu T."/>
        </authorList>
    </citation>
    <scope>NUCLEOTIDE SEQUENCE [LARGE SCALE GENOMIC DNA]</scope>
</reference>
<gene>
    <name evidence="6" type="primary">TRAPPC8</name>
</gene>
<dbReference type="Pfam" id="PF12739">
    <property type="entry name" value="TRAPPC-Trs85"/>
    <property type="match status" value="1"/>
</dbReference>
<dbReference type="STRING" id="80972.ENSAOCP00000027371"/>